<gene>
    <name evidence="1" type="ORF">S06H3_34831</name>
</gene>
<reference evidence="1" key="1">
    <citation type="journal article" date="2014" name="Front. Microbiol.">
        <title>High frequency of phylogenetically diverse reductive dehalogenase-homologous genes in deep subseafloor sedimentary metagenomes.</title>
        <authorList>
            <person name="Kawai M."/>
            <person name="Futagami T."/>
            <person name="Toyoda A."/>
            <person name="Takaki Y."/>
            <person name="Nishi S."/>
            <person name="Hori S."/>
            <person name="Arai W."/>
            <person name="Tsubouchi T."/>
            <person name="Morono Y."/>
            <person name="Uchiyama I."/>
            <person name="Ito T."/>
            <person name="Fujiyama A."/>
            <person name="Inagaki F."/>
            <person name="Takami H."/>
        </authorList>
    </citation>
    <scope>NUCLEOTIDE SEQUENCE</scope>
    <source>
        <strain evidence="1">Expedition CK06-06</strain>
    </source>
</reference>
<sequence>MKVMSFTTDGAAVAGFGAEVNSGVLGVALPFGIRILAIKQPTGLALANDADWTLWVNYASTGMAFIHEHTDPVNDGGVKLGPSGITVQPRGFIQMAWVQAAFQVNVVSIYYEQA</sequence>
<name>X1LI18_9ZZZZ</name>
<dbReference type="AlphaFoldDB" id="X1LI18"/>
<comment type="caution">
    <text evidence="1">The sequence shown here is derived from an EMBL/GenBank/DDBJ whole genome shotgun (WGS) entry which is preliminary data.</text>
</comment>
<organism evidence="1">
    <name type="scientific">marine sediment metagenome</name>
    <dbReference type="NCBI Taxonomy" id="412755"/>
    <lineage>
        <taxon>unclassified sequences</taxon>
        <taxon>metagenomes</taxon>
        <taxon>ecological metagenomes</taxon>
    </lineage>
</organism>
<proteinExistence type="predicted"/>
<dbReference type="EMBL" id="BARV01020951">
    <property type="protein sequence ID" value="GAI18987.1"/>
    <property type="molecule type" value="Genomic_DNA"/>
</dbReference>
<protein>
    <submittedName>
        <fullName evidence="1">Uncharacterized protein</fullName>
    </submittedName>
</protein>
<evidence type="ECO:0000313" key="1">
    <source>
        <dbReference type="EMBL" id="GAI18987.1"/>
    </source>
</evidence>
<accession>X1LI18</accession>